<keyword evidence="3" id="KW-0645">Protease</keyword>
<dbReference type="EMBL" id="CP007139">
    <property type="protein sequence ID" value="AIE85656.1"/>
    <property type="molecule type" value="Genomic_DNA"/>
</dbReference>
<dbReference type="Proteomes" id="UP000027982">
    <property type="component" value="Chromosome"/>
</dbReference>
<dbReference type="Gene3D" id="3.40.630.10">
    <property type="entry name" value="Zn peptidases"/>
    <property type="match status" value="1"/>
</dbReference>
<dbReference type="eggNOG" id="COG2234">
    <property type="taxonomic scope" value="Bacteria"/>
</dbReference>
<sequence>MRRSTVLFALLLGSSLGFGQAKFGNEKAISPARLKAHLEFIASDEMEGRDTPSRGLDTATLYVATQLKLWGAKPAGDHGTFFQRIPLTQHWLDTADSSIAFGGTDYTFGEGFKSASKSWSGAGKLVYVGHGYMFKSKGIDPYKGIDVKGKILVAVSGFPADAAYSDMKGKPGVDYMWPALAAQKLGALGLVTIPDGAYLSRWNAVEASAKSGLAPESESDPASVVPSLVAGISLTNAIFSGEKVTAEQALMGKAPEKSFDFASSKTLRVHIVQKRAVQYARNVVAIVPGSDARLKNEYVAFGAHIDHLGMATDGTGDRIFNGADDDGSGTVSILEIAHAFLTGPHPKRSCLFVWHIGEEKGLWGSAYFTEHPTVNLKKVITQLNIDMIGRSRPAGDKKPANAVLTGPNEIYAVGSTKMSTDLQRVSESVNRQFLRLKFNYKYDDPKDTEQIFYRSDHYNYAHKGIPIIFYFDGVHEDYHQPSDEVTKIDFVKMSRVVRTVYATGWTLANAAKRPVVDKPLKE</sequence>
<dbReference type="PROSITE" id="PS00018">
    <property type="entry name" value="EF_HAND_1"/>
    <property type="match status" value="1"/>
</dbReference>
<dbReference type="AlphaFoldDB" id="A0A068NQF9"/>
<name>A0A068NQF9_FIMGI</name>
<dbReference type="PANTHER" id="PTHR12147:SF26">
    <property type="entry name" value="PEPTIDASE M28 DOMAIN-CONTAINING PROTEIN"/>
    <property type="match status" value="1"/>
</dbReference>
<accession>A0A068NQF9</accession>
<dbReference type="OrthoDB" id="233977at2"/>
<evidence type="ECO:0000259" key="2">
    <source>
        <dbReference type="Pfam" id="PF04389"/>
    </source>
</evidence>
<keyword evidence="3" id="KW-0031">Aminopeptidase</keyword>
<feature type="chain" id="PRO_5001651864" evidence="1">
    <location>
        <begin position="20"/>
        <end position="522"/>
    </location>
</feature>
<gene>
    <name evidence="3" type="ORF">OP10G_2288</name>
</gene>
<dbReference type="InterPro" id="IPR046450">
    <property type="entry name" value="PA_dom_sf"/>
</dbReference>
<dbReference type="SUPFAM" id="SSF52025">
    <property type="entry name" value="PA domain"/>
    <property type="match status" value="1"/>
</dbReference>
<dbReference type="InterPro" id="IPR045175">
    <property type="entry name" value="M28_fam"/>
</dbReference>
<keyword evidence="1" id="KW-0732">Signal</keyword>
<dbReference type="HOGENOM" id="CLU_019932_1_0_0"/>
<evidence type="ECO:0000313" key="4">
    <source>
        <dbReference type="Proteomes" id="UP000027982"/>
    </source>
</evidence>
<evidence type="ECO:0000313" key="3">
    <source>
        <dbReference type="EMBL" id="AIE85656.1"/>
    </source>
</evidence>
<organism evidence="3 4">
    <name type="scientific">Fimbriimonas ginsengisoli Gsoil 348</name>
    <dbReference type="NCBI Taxonomy" id="661478"/>
    <lineage>
        <taxon>Bacteria</taxon>
        <taxon>Bacillati</taxon>
        <taxon>Armatimonadota</taxon>
        <taxon>Fimbriimonadia</taxon>
        <taxon>Fimbriimonadales</taxon>
        <taxon>Fimbriimonadaceae</taxon>
        <taxon>Fimbriimonas</taxon>
    </lineage>
</organism>
<keyword evidence="3" id="KW-0378">Hydrolase</keyword>
<dbReference type="SUPFAM" id="SSF53187">
    <property type="entry name" value="Zn-dependent exopeptidases"/>
    <property type="match status" value="1"/>
</dbReference>
<dbReference type="GO" id="GO:0004177">
    <property type="term" value="F:aminopeptidase activity"/>
    <property type="evidence" value="ECO:0007669"/>
    <property type="project" value="UniProtKB-KW"/>
</dbReference>
<feature type="signal peptide" evidence="1">
    <location>
        <begin position="1"/>
        <end position="19"/>
    </location>
</feature>
<keyword evidence="4" id="KW-1185">Reference proteome</keyword>
<reference evidence="3 4" key="1">
    <citation type="journal article" date="2014" name="PLoS ONE">
        <title>The first complete genome sequence of the class fimbriimonadia in the phylum armatimonadetes.</title>
        <authorList>
            <person name="Hu Z.Y."/>
            <person name="Wang Y.Z."/>
            <person name="Im W.T."/>
            <person name="Wang S.Y."/>
            <person name="Zhao G.P."/>
            <person name="Zheng H.J."/>
            <person name="Quan Z.X."/>
        </authorList>
    </citation>
    <scope>NUCLEOTIDE SEQUENCE [LARGE SCALE GENOMIC DNA]</scope>
    <source>
        <strain evidence="3">Gsoil 348</strain>
    </source>
</reference>
<evidence type="ECO:0000256" key="1">
    <source>
        <dbReference type="SAM" id="SignalP"/>
    </source>
</evidence>
<dbReference type="KEGG" id="fgi:OP10G_2288"/>
<protein>
    <submittedName>
        <fullName evidence="3">Putative aminopeptidase</fullName>
    </submittedName>
</protein>
<dbReference type="GO" id="GO:0008235">
    <property type="term" value="F:metalloexopeptidase activity"/>
    <property type="evidence" value="ECO:0007669"/>
    <property type="project" value="InterPro"/>
</dbReference>
<dbReference type="PANTHER" id="PTHR12147">
    <property type="entry name" value="METALLOPEPTIDASE M28 FAMILY MEMBER"/>
    <property type="match status" value="1"/>
</dbReference>
<proteinExistence type="predicted"/>
<dbReference type="GO" id="GO:0006508">
    <property type="term" value="P:proteolysis"/>
    <property type="evidence" value="ECO:0007669"/>
    <property type="project" value="InterPro"/>
</dbReference>
<dbReference type="RefSeq" id="WP_025225782.1">
    <property type="nucleotide sequence ID" value="NZ_CP007139.1"/>
</dbReference>
<feature type="domain" description="Peptidase M28" evidence="2">
    <location>
        <begin position="282"/>
        <end position="502"/>
    </location>
</feature>
<dbReference type="InterPro" id="IPR018247">
    <property type="entry name" value="EF_Hand_1_Ca_BS"/>
</dbReference>
<dbReference type="STRING" id="661478.OP10G_2288"/>
<dbReference type="Pfam" id="PF04389">
    <property type="entry name" value="Peptidase_M28"/>
    <property type="match status" value="1"/>
</dbReference>
<dbReference type="InterPro" id="IPR007484">
    <property type="entry name" value="Peptidase_M28"/>
</dbReference>